<dbReference type="InterPro" id="IPR053925">
    <property type="entry name" value="RecX_HTH_3rd"/>
</dbReference>
<dbReference type="AlphaFoldDB" id="A0A134CD81"/>
<keyword evidence="4 5" id="KW-0963">Cytoplasm</keyword>
<evidence type="ECO:0000259" key="6">
    <source>
        <dbReference type="Pfam" id="PF21981"/>
    </source>
</evidence>
<evidence type="ECO:0000313" key="8">
    <source>
        <dbReference type="EMBL" id="KXB90182.1"/>
    </source>
</evidence>
<evidence type="ECO:0000256" key="2">
    <source>
        <dbReference type="ARBA" id="ARBA00009695"/>
    </source>
</evidence>
<dbReference type="RefSeq" id="WP_062486537.1">
    <property type="nucleotide sequence ID" value="NZ_KQ960955.1"/>
</dbReference>
<feature type="domain" description="RecX first three-helical" evidence="7">
    <location>
        <begin position="7"/>
        <end position="45"/>
    </location>
</feature>
<evidence type="ECO:0000259" key="7">
    <source>
        <dbReference type="Pfam" id="PF21982"/>
    </source>
</evidence>
<dbReference type="EMBL" id="LSDT01000050">
    <property type="protein sequence ID" value="KXB90182.1"/>
    <property type="molecule type" value="Genomic_DNA"/>
</dbReference>
<comment type="subcellular location">
    <subcellularLocation>
        <location evidence="1 5">Cytoplasm</location>
    </subcellularLocation>
</comment>
<comment type="caution">
    <text evidence="8">The sequence shown here is derived from an EMBL/GenBank/DDBJ whole genome shotgun (WGS) entry which is preliminary data.</text>
</comment>
<organism evidence="8 9">
    <name type="scientific">Megasphaera hutchinsoni</name>
    <dbReference type="NCBI Taxonomy" id="1588748"/>
    <lineage>
        <taxon>Bacteria</taxon>
        <taxon>Bacillati</taxon>
        <taxon>Bacillota</taxon>
        <taxon>Negativicutes</taxon>
        <taxon>Veillonellales</taxon>
        <taxon>Veillonellaceae</taxon>
        <taxon>Megasphaera</taxon>
    </lineage>
</organism>
<reference evidence="9" key="1">
    <citation type="submission" date="2016-01" db="EMBL/GenBank/DDBJ databases">
        <authorList>
            <person name="Mitreva M."/>
            <person name="Pepin K.H."/>
            <person name="Mihindukulasuriya K.A."/>
            <person name="Fulton R."/>
            <person name="Fronick C."/>
            <person name="O'Laughlin M."/>
            <person name="Miner T."/>
            <person name="Herter B."/>
            <person name="Rosa B.A."/>
            <person name="Cordes M."/>
            <person name="Tomlinson C."/>
            <person name="Wollam A."/>
            <person name="Palsikar V.B."/>
            <person name="Mardis E.R."/>
            <person name="Wilson R.K."/>
        </authorList>
    </citation>
    <scope>NUCLEOTIDE SEQUENCE [LARGE SCALE GENOMIC DNA]</scope>
    <source>
        <strain evidence="9">KA00182</strain>
    </source>
</reference>
<evidence type="ECO:0000313" key="9">
    <source>
        <dbReference type="Proteomes" id="UP000070160"/>
    </source>
</evidence>
<dbReference type="PANTHER" id="PTHR33602">
    <property type="entry name" value="REGULATORY PROTEIN RECX FAMILY PROTEIN"/>
    <property type="match status" value="1"/>
</dbReference>
<dbReference type="GO" id="GO:0005737">
    <property type="term" value="C:cytoplasm"/>
    <property type="evidence" value="ECO:0007669"/>
    <property type="project" value="UniProtKB-SubCell"/>
</dbReference>
<comment type="similarity">
    <text evidence="2 5">Belongs to the RecX family.</text>
</comment>
<dbReference type="Proteomes" id="UP000070160">
    <property type="component" value="Unassembled WGS sequence"/>
</dbReference>
<dbReference type="GO" id="GO:0006282">
    <property type="term" value="P:regulation of DNA repair"/>
    <property type="evidence" value="ECO:0007669"/>
    <property type="project" value="UniProtKB-UniRule"/>
</dbReference>
<comment type="function">
    <text evidence="5">Modulates RecA activity.</text>
</comment>
<protein>
    <recommendedName>
        <fullName evidence="3 5">Regulatory protein RecX</fullName>
    </recommendedName>
</protein>
<dbReference type="HAMAP" id="MF_01114">
    <property type="entry name" value="RecX"/>
    <property type="match status" value="1"/>
</dbReference>
<dbReference type="PANTHER" id="PTHR33602:SF1">
    <property type="entry name" value="REGULATORY PROTEIN RECX FAMILY PROTEIN"/>
    <property type="match status" value="1"/>
</dbReference>
<evidence type="ECO:0000256" key="5">
    <source>
        <dbReference type="HAMAP-Rule" id="MF_01114"/>
    </source>
</evidence>
<sequence length="140" mass="16483">MINKEVYGKALRYLQVRFLSEGELVQKLNRYGAVEGDIAAVINKLKQERFIDDQRLALAVAEQYMKKKQYGRLYIVHKLKRRYLPIPSILSSLNERDIACQLVKKKFLQDDVDKKKIARYLTNRGFSVSIISEILHEYLY</sequence>
<accession>A0A134CD81</accession>
<dbReference type="STRING" id="1588748.HMPREF3182_01496"/>
<dbReference type="Pfam" id="PF21982">
    <property type="entry name" value="RecX_HTH1"/>
    <property type="match status" value="1"/>
</dbReference>
<dbReference type="Pfam" id="PF21981">
    <property type="entry name" value="RecX_HTH3"/>
    <property type="match status" value="1"/>
</dbReference>
<proteinExistence type="inferred from homology"/>
<dbReference type="InterPro" id="IPR036388">
    <property type="entry name" value="WH-like_DNA-bd_sf"/>
</dbReference>
<keyword evidence="9" id="KW-1185">Reference proteome</keyword>
<dbReference type="Gene3D" id="1.10.10.10">
    <property type="entry name" value="Winged helix-like DNA-binding domain superfamily/Winged helix DNA-binding domain"/>
    <property type="match status" value="2"/>
</dbReference>
<feature type="domain" description="RecX third three-helical" evidence="6">
    <location>
        <begin position="96"/>
        <end position="135"/>
    </location>
</feature>
<dbReference type="InterPro" id="IPR003783">
    <property type="entry name" value="Regulatory_RecX"/>
</dbReference>
<evidence type="ECO:0000256" key="4">
    <source>
        <dbReference type="ARBA" id="ARBA00022490"/>
    </source>
</evidence>
<dbReference type="InterPro" id="IPR053926">
    <property type="entry name" value="RecX_HTH_1st"/>
</dbReference>
<evidence type="ECO:0000256" key="1">
    <source>
        <dbReference type="ARBA" id="ARBA00004496"/>
    </source>
</evidence>
<gene>
    <name evidence="5" type="primary">recX</name>
    <name evidence="8" type="ORF">HMPREF3182_01496</name>
</gene>
<evidence type="ECO:0000256" key="3">
    <source>
        <dbReference type="ARBA" id="ARBA00018111"/>
    </source>
</evidence>
<dbReference type="PATRIC" id="fig|1588748.3.peg.1448"/>
<name>A0A134CD81_9FIRM</name>